<dbReference type="EMBL" id="FOQD01000019">
    <property type="protein sequence ID" value="SFJ36883.1"/>
    <property type="molecule type" value="Genomic_DNA"/>
</dbReference>
<keyword evidence="3" id="KW-1185">Reference proteome</keyword>
<protein>
    <submittedName>
        <fullName evidence="2">Uncharacterized protein</fullName>
    </submittedName>
</protein>
<dbReference type="AlphaFoldDB" id="A0A1I3QRK4"/>
<reference evidence="3" key="1">
    <citation type="submission" date="2016-10" db="EMBL/GenBank/DDBJ databases">
        <authorList>
            <person name="Varghese N."/>
            <person name="Submissions S."/>
        </authorList>
    </citation>
    <scope>NUCLEOTIDE SEQUENCE [LARGE SCALE GENOMIC DNA]</scope>
    <source>
        <strain evidence="3">DSM 26348</strain>
    </source>
</reference>
<evidence type="ECO:0000313" key="3">
    <source>
        <dbReference type="Proteomes" id="UP000199518"/>
    </source>
</evidence>
<feature type="signal peptide" evidence="1">
    <location>
        <begin position="1"/>
        <end position="27"/>
    </location>
</feature>
<feature type="chain" id="PRO_5011744805" evidence="1">
    <location>
        <begin position="28"/>
        <end position="105"/>
    </location>
</feature>
<accession>A0A1I3QRK4</accession>
<dbReference type="PROSITE" id="PS51257">
    <property type="entry name" value="PROKAR_LIPOPROTEIN"/>
    <property type="match status" value="1"/>
</dbReference>
<organism evidence="2 3">
    <name type="scientific">Planctomicrobium piriforme</name>
    <dbReference type="NCBI Taxonomy" id="1576369"/>
    <lineage>
        <taxon>Bacteria</taxon>
        <taxon>Pseudomonadati</taxon>
        <taxon>Planctomycetota</taxon>
        <taxon>Planctomycetia</taxon>
        <taxon>Planctomycetales</taxon>
        <taxon>Planctomycetaceae</taxon>
        <taxon>Planctomicrobium</taxon>
    </lineage>
</organism>
<evidence type="ECO:0000313" key="2">
    <source>
        <dbReference type="EMBL" id="SFJ36883.1"/>
    </source>
</evidence>
<proteinExistence type="predicted"/>
<sequence length="105" mass="11285">MLKRFYFRATLMAALMSASLGCGGGQATQTAPQSTVTLKDMVTQRGENPQSIGSGSMLFQDAFVEYEKANPEKAAAIKPEFEAMLAADNNPEQARKLAKSLAPKL</sequence>
<gene>
    <name evidence="2" type="ORF">SAMN05421753_11928</name>
</gene>
<dbReference type="Proteomes" id="UP000199518">
    <property type="component" value="Unassembled WGS sequence"/>
</dbReference>
<name>A0A1I3QRK4_9PLAN</name>
<dbReference type="STRING" id="1576369.SAMN05421753_11928"/>
<keyword evidence="1" id="KW-0732">Signal</keyword>
<evidence type="ECO:0000256" key="1">
    <source>
        <dbReference type="SAM" id="SignalP"/>
    </source>
</evidence>